<proteinExistence type="predicted"/>
<reference evidence="1" key="1">
    <citation type="submission" date="2021-03" db="EMBL/GenBank/DDBJ databases">
        <authorList>
            <person name="Jaffe A."/>
        </authorList>
    </citation>
    <scope>NUCLEOTIDE SEQUENCE</scope>
    <source>
        <strain evidence="1">RIFCSPLOWO2_01_FULL_43_13</strain>
    </source>
</reference>
<protein>
    <submittedName>
        <fullName evidence="1">Uncharacterized protein</fullName>
    </submittedName>
</protein>
<gene>
    <name evidence="1" type="ORF">J4478_01840</name>
</gene>
<evidence type="ECO:0000313" key="1">
    <source>
        <dbReference type="EMBL" id="MBS3058120.1"/>
    </source>
</evidence>
<comment type="caution">
    <text evidence="1">The sequence shown here is derived from an EMBL/GenBank/DDBJ whole genome shotgun (WGS) entry which is preliminary data.</text>
</comment>
<accession>A0A8T4KZJ8</accession>
<dbReference type="EMBL" id="JAGVWB010000011">
    <property type="protein sequence ID" value="MBS3058120.1"/>
    <property type="molecule type" value="Genomic_DNA"/>
</dbReference>
<evidence type="ECO:0000313" key="2">
    <source>
        <dbReference type="Proteomes" id="UP000680185"/>
    </source>
</evidence>
<reference evidence="1" key="2">
    <citation type="submission" date="2021-05" db="EMBL/GenBank/DDBJ databases">
        <title>Protein family content uncovers lineage relationships and bacterial pathway maintenance mechanisms in DPANN archaea.</title>
        <authorList>
            <person name="Castelle C.J."/>
            <person name="Meheust R."/>
            <person name="Jaffe A.L."/>
            <person name="Seitz K."/>
            <person name="Gong X."/>
            <person name="Baker B.J."/>
            <person name="Banfield J.F."/>
        </authorList>
    </citation>
    <scope>NUCLEOTIDE SEQUENCE</scope>
    <source>
        <strain evidence="1">RIFCSPLOWO2_01_FULL_43_13</strain>
    </source>
</reference>
<dbReference type="Proteomes" id="UP000680185">
    <property type="component" value="Unassembled WGS sequence"/>
</dbReference>
<name>A0A8T4KZJ8_9ARCH</name>
<dbReference type="AlphaFoldDB" id="A0A8T4KZJ8"/>
<sequence>MVALRRKFRREPKGLADFEKTYDYELKRKLETEFMPGRFGERAFHITRERLIEAVSNIKNLLPNNSGAGSHFLLPLTAAFSYGEFLKGALKTIAPKARVSFLVTPTASYESMVYSKERLANLEGHLRKCLRKDDRQIVLVDDAVSKRRTTDSIAYTLKKIGFNGEYREHFANVSGTLFERSLVGINDLLNALWRKDKEGKFAADLGNWANYMKKHNPETAGYENALGDERHKARTKRLKFYRRELYNLGIAAGREFLRQQAEKR</sequence>
<organism evidence="1 2">
    <name type="scientific">Candidatus Iainarchaeum sp</name>
    <dbReference type="NCBI Taxonomy" id="3101447"/>
    <lineage>
        <taxon>Archaea</taxon>
        <taxon>Candidatus Iainarchaeota</taxon>
        <taxon>Candidatus Iainarchaeia</taxon>
        <taxon>Candidatus Iainarchaeales</taxon>
        <taxon>Candidatus Iainarchaeaceae</taxon>
        <taxon>Candidatus Iainarchaeum</taxon>
    </lineage>
</organism>